<evidence type="ECO:0000256" key="10">
    <source>
        <dbReference type="ARBA" id="ARBA00022833"/>
    </source>
</evidence>
<evidence type="ECO:0000256" key="5">
    <source>
        <dbReference type="ARBA" id="ARBA00022525"/>
    </source>
</evidence>
<evidence type="ECO:0000256" key="4">
    <source>
        <dbReference type="ARBA" id="ARBA00012653"/>
    </source>
</evidence>
<evidence type="ECO:0000256" key="6">
    <source>
        <dbReference type="ARBA" id="ARBA00022670"/>
    </source>
</evidence>
<dbReference type="Pfam" id="PF01752">
    <property type="entry name" value="Peptidase_M9"/>
    <property type="match status" value="1"/>
</dbReference>
<proteinExistence type="predicted"/>
<keyword evidence="10" id="KW-0862">Zinc</keyword>
<comment type="cofactor">
    <cofactor evidence="2">
        <name>Zn(2+)</name>
        <dbReference type="ChEBI" id="CHEBI:29105"/>
    </cofactor>
</comment>
<dbReference type="PANTHER" id="PTHR13062:SF9">
    <property type="entry name" value="MICROBIAL COLLAGENASE"/>
    <property type="match status" value="1"/>
</dbReference>
<evidence type="ECO:0000256" key="14">
    <source>
        <dbReference type="SAM" id="SignalP"/>
    </source>
</evidence>
<dbReference type="RefSeq" id="WP_275781589.1">
    <property type="nucleotide sequence ID" value="NZ_BAABDE010000021.1"/>
</dbReference>
<keyword evidence="12" id="KW-0865">Zymogen</keyword>
<keyword evidence="5" id="KW-0964">Secreted</keyword>
<comment type="caution">
    <text evidence="16">The sequence shown here is derived from an EMBL/GenBank/DDBJ whole genome shotgun (WGS) entry which is preliminary data.</text>
</comment>
<gene>
    <name evidence="16" type="ORF">GCM10022403_052490</name>
</gene>
<evidence type="ECO:0000313" key="16">
    <source>
        <dbReference type="EMBL" id="GAA3812237.1"/>
    </source>
</evidence>
<dbReference type="InterPro" id="IPR002169">
    <property type="entry name" value="Peptidase_M9A/M9B"/>
</dbReference>
<dbReference type="InterPro" id="IPR013661">
    <property type="entry name" value="Peptidase_M9_N_dom"/>
</dbReference>
<dbReference type="EC" id="3.4.24.3" evidence="4"/>
<dbReference type="Gene3D" id="1.10.390.20">
    <property type="match status" value="1"/>
</dbReference>
<protein>
    <recommendedName>
        <fullName evidence="4">microbial collagenase</fullName>
        <ecNumber evidence="4">3.4.24.3</ecNumber>
    </recommendedName>
</protein>
<dbReference type="PRINTS" id="PR00931">
    <property type="entry name" value="MICOLLPTASE"/>
</dbReference>
<keyword evidence="8 14" id="KW-0732">Signal</keyword>
<comment type="subcellular location">
    <subcellularLocation>
        <location evidence="3">Secreted</location>
    </subcellularLocation>
</comment>
<feature type="chain" id="PRO_5046771007" description="microbial collagenase" evidence="14">
    <location>
        <begin position="32"/>
        <end position="653"/>
    </location>
</feature>
<reference evidence="17" key="1">
    <citation type="journal article" date="2019" name="Int. J. Syst. Evol. Microbiol.">
        <title>The Global Catalogue of Microorganisms (GCM) 10K type strain sequencing project: providing services to taxonomists for standard genome sequencing and annotation.</title>
        <authorList>
            <consortium name="The Broad Institute Genomics Platform"/>
            <consortium name="The Broad Institute Genome Sequencing Center for Infectious Disease"/>
            <person name="Wu L."/>
            <person name="Ma J."/>
        </authorList>
    </citation>
    <scope>NUCLEOTIDE SEQUENCE [LARGE SCALE GENOMIC DNA]</scope>
    <source>
        <strain evidence="17">JCM 17138</strain>
    </source>
</reference>
<feature type="region of interest" description="Disordered" evidence="13">
    <location>
        <begin position="30"/>
        <end position="104"/>
    </location>
</feature>
<evidence type="ECO:0000256" key="7">
    <source>
        <dbReference type="ARBA" id="ARBA00022723"/>
    </source>
</evidence>
<name>A0ABP7I8L6_9ACTN</name>
<keyword evidence="6" id="KW-0645">Protease</keyword>
<feature type="signal peptide" evidence="14">
    <location>
        <begin position="1"/>
        <end position="31"/>
    </location>
</feature>
<comment type="catalytic activity">
    <reaction evidence="1">
        <text>Digestion of native collagen in the triple helical region at Xaa-|-Gly bonds. With synthetic peptides, a preference is shown for Gly at P3 and P1', Pro and Ala at P2 and P2', and hydroxyproline, Ala or Arg at P3'.</text>
        <dbReference type="EC" id="3.4.24.3"/>
    </reaction>
</comment>
<evidence type="ECO:0000256" key="3">
    <source>
        <dbReference type="ARBA" id="ARBA00004613"/>
    </source>
</evidence>
<evidence type="ECO:0000259" key="15">
    <source>
        <dbReference type="Pfam" id="PF08453"/>
    </source>
</evidence>
<accession>A0ABP7I8L6</accession>
<evidence type="ECO:0000256" key="11">
    <source>
        <dbReference type="ARBA" id="ARBA00023049"/>
    </source>
</evidence>
<dbReference type="PANTHER" id="PTHR13062">
    <property type="entry name" value="COLLAGENASE"/>
    <property type="match status" value="1"/>
</dbReference>
<evidence type="ECO:0000256" key="8">
    <source>
        <dbReference type="ARBA" id="ARBA00022729"/>
    </source>
</evidence>
<evidence type="ECO:0000256" key="1">
    <source>
        <dbReference type="ARBA" id="ARBA00000424"/>
    </source>
</evidence>
<evidence type="ECO:0000256" key="13">
    <source>
        <dbReference type="SAM" id="MobiDB-lite"/>
    </source>
</evidence>
<organism evidence="16 17">
    <name type="scientific">Streptomyces coacervatus</name>
    <dbReference type="NCBI Taxonomy" id="647381"/>
    <lineage>
        <taxon>Bacteria</taxon>
        <taxon>Bacillati</taxon>
        <taxon>Actinomycetota</taxon>
        <taxon>Actinomycetes</taxon>
        <taxon>Kitasatosporales</taxon>
        <taxon>Streptomycetaceae</taxon>
        <taxon>Streptomyces</taxon>
    </lineage>
</organism>
<sequence length="653" mass="70878">MRYLFALPRRAAATFAVGVTLAGLLSTPALAAPPARHGTSPMTASRKAPPPPPTGSTATTDRPAVQDRPLTAAQLPPLKPTPSRPATKTEQKAPPKRAACSPADFGSRTGSALVAFVEASATDCVNTLFAVTGTNARDIFRQPQMVTVAKAFTREAQRYRGDNSSGVWQLVLFLRAGYYVQFNNPADVGPYGAALTQATTRGLDAFFANRHSRDVTAANGDVLGESVILTDSADQQARYLAVYQRLLKAYNSSYDTVASMVTAVNDVYTPLWRGNWNPDYVNAVTADPSVVQTLHTFALGHLDQLGTDRAYLDSNAGMNLARYVEHTTLRATVQPLAKDLLNASKITGPTAGLWVAVATQADYYDRPNCSYYDICNLPGRLTDAALPITHTCDATHTVRAQALSSADLDAVCANLRDQDPYFNGLVKDDGPIPGQYLSTAQLVVFAHRADYQTYAGAIYGVSTDNGGITLTGNPTDPANQPLSIMYQKDSEDGFTARIWNLNHEYTHILDARYDMKGDFTQQTTVPDIWWIEGLAEYVSYGYRGITDEQAVTEAGKHTYRLSTLFQSTYANSNVTRTYPWGYLAVRYMFENHPADIQRMLARFRVGDYAGGYAVYNSDINTGYDADFDQWLTACAAGACSTPGRAGGAHAVTP</sequence>
<dbReference type="Proteomes" id="UP001501009">
    <property type="component" value="Unassembled WGS sequence"/>
</dbReference>
<evidence type="ECO:0000256" key="12">
    <source>
        <dbReference type="ARBA" id="ARBA00023145"/>
    </source>
</evidence>
<feature type="domain" description="Peptidase M9 collagenase N-terminal" evidence="15">
    <location>
        <begin position="100"/>
        <end position="281"/>
    </location>
</feature>
<keyword evidence="7" id="KW-0479">Metal-binding</keyword>
<dbReference type="EMBL" id="BAABDE010000021">
    <property type="protein sequence ID" value="GAA3812237.1"/>
    <property type="molecule type" value="Genomic_DNA"/>
</dbReference>
<keyword evidence="9" id="KW-0378">Hydrolase</keyword>
<evidence type="ECO:0000313" key="17">
    <source>
        <dbReference type="Proteomes" id="UP001501009"/>
    </source>
</evidence>
<dbReference type="Pfam" id="PF08453">
    <property type="entry name" value="Peptidase_M9_N"/>
    <property type="match status" value="1"/>
</dbReference>
<keyword evidence="11" id="KW-0482">Metalloprotease</keyword>
<keyword evidence="17" id="KW-1185">Reference proteome</keyword>
<dbReference type="Gene3D" id="3.40.30.160">
    <property type="entry name" value="Collagenase ColT, N-terminal domain"/>
    <property type="match status" value="1"/>
</dbReference>
<evidence type="ECO:0000256" key="2">
    <source>
        <dbReference type="ARBA" id="ARBA00001947"/>
    </source>
</evidence>
<evidence type="ECO:0000256" key="9">
    <source>
        <dbReference type="ARBA" id="ARBA00022801"/>
    </source>
</evidence>